<organism evidence="1">
    <name type="scientific">hydrothermal vent metagenome</name>
    <dbReference type="NCBI Taxonomy" id="652676"/>
    <lineage>
        <taxon>unclassified sequences</taxon>
        <taxon>metagenomes</taxon>
        <taxon>ecological metagenomes</taxon>
    </lineage>
</organism>
<dbReference type="InterPro" id="IPR016167">
    <property type="entry name" value="FAD-bd_PCMH_sub1"/>
</dbReference>
<sequence length="70" mass="7724">MIDSSIVKKLKKIYAPENITEEAEDLIVYGYDATGIETSPDLVAFPKTPEQISETLKLANLHKFAVTARG</sequence>
<accession>A0A3B1BTW3</accession>
<gene>
    <name evidence="1" type="ORF">MNBD_NITROSPINAE02-515</name>
</gene>
<dbReference type="SUPFAM" id="SSF56176">
    <property type="entry name" value="FAD-binding/transporter-associated domain-like"/>
    <property type="match status" value="1"/>
</dbReference>
<protein>
    <recommendedName>
        <fullName evidence="2">Glycolate oxidase subunit GlcD</fullName>
    </recommendedName>
</protein>
<name>A0A3B1BTW3_9ZZZZ</name>
<feature type="non-terminal residue" evidence="1">
    <location>
        <position position="70"/>
    </location>
</feature>
<evidence type="ECO:0008006" key="2">
    <source>
        <dbReference type="Google" id="ProtNLM"/>
    </source>
</evidence>
<dbReference type="EMBL" id="UOGE01000029">
    <property type="protein sequence ID" value="VAX17961.1"/>
    <property type="molecule type" value="Genomic_DNA"/>
</dbReference>
<reference evidence="1" key="1">
    <citation type="submission" date="2018-06" db="EMBL/GenBank/DDBJ databases">
        <authorList>
            <person name="Zhirakovskaya E."/>
        </authorList>
    </citation>
    <scope>NUCLEOTIDE SEQUENCE</scope>
</reference>
<evidence type="ECO:0000313" key="1">
    <source>
        <dbReference type="EMBL" id="VAX17961.1"/>
    </source>
</evidence>
<dbReference type="AlphaFoldDB" id="A0A3B1BTW3"/>
<dbReference type="GO" id="GO:0050660">
    <property type="term" value="F:flavin adenine dinucleotide binding"/>
    <property type="evidence" value="ECO:0007669"/>
    <property type="project" value="InterPro"/>
</dbReference>
<proteinExistence type="predicted"/>
<dbReference type="Gene3D" id="3.30.43.10">
    <property type="entry name" value="Uridine Diphospho-n-acetylenolpyruvylglucosamine Reductase, domain 2"/>
    <property type="match status" value="1"/>
</dbReference>
<dbReference type="InterPro" id="IPR036318">
    <property type="entry name" value="FAD-bd_PCMH-like_sf"/>
</dbReference>